<sequence length="188" mass="20046">MLFKSLLASFIFAGLSVGNPVIVEDICKGSKIVTSTQFIGVDKNVKLEHITCDVITDEAAIQHGALLQPRQAPADVCGDTCTTICFTPSGGGPDPNDCHIIADALRFQSQNIAPVFTVTNGTNNILSLSFATCTSFFLNQATTPLSYCRTDFASLVDFIAPNCQATQNAHGGLCVATDGRWFVQVQHS</sequence>
<keyword evidence="1" id="KW-0732">Signal</keyword>
<evidence type="ECO:0000256" key="1">
    <source>
        <dbReference type="SAM" id="SignalP"/>
    </source>
</evidence>
<organism evidence="2 3">
    <name type="scientific">Hypholoma sublateritium (strain FD-334 SS-4)</name>
    <dbReference type="NCBI Taxonomy" id="945553"/>
    <lineage>
        <taxon>Eukaryota</taxon>
        <taxon>Fungi</taxon>
        <taxon>Dikarya</taxon>
        <taxon>Basidiomycota</taxon>
        <taxon>Agaricomycotina</taxon>
        <taxon>Agaricomycetes</taxon>
        <taxon>Agaricomycetidae</taxon>
        <taxon>Agaricales</taxon>
        <taxon>Agaricineae</taxon>
        <taxon>Strophariaceae</taxon>
        <taxon>Hypholoma</taxon>
    </lineage>
</organism>
<dbReference type="AlphaFoldDB" id="A0A0D2Q5Y7"/>
<proteinExistence type="predicted"/>
<feature type="chain" id="PRO_5002261340" evidence="1">
    <location>
        <begin position="19"/>
        <end position="188"/>
    </location>
</feature>
<reference evidence="3" key="1">
    <citation type="submission" date="2014-04" db="EMBL/GenBank/DDBJ databases">
        <title>Evolutionary Origins and Diversification of the Mycorrhizal Mutualists.</title>
        <authorList>
            <consortium name="DOE Joint Genome Institute"/>
            <consortium name="Mycorrhizal Genomics Consortium"/>
            <person name="Kohler A."/>
            <person name="Kuo A."/>
            <person name="Nagy L.G."/>
            <person name="Floudas D."/>
            <person name="Copeland A."/>
            <person name="Barry K.W."/>
            <person name="Cichocki N."/>
            <person name="Veneault-Fourrey C."/>
            <person name="LaButti K."/>
            <person name="Lindquist E.A."/>
            <person name="Lipzen A."/>
            <person name="Lundell T."/>
            <person name="Morin E."/>
            <person name="Murat C."/>
            <person name="Riley R."/>
            <person name="Ohm R."/>
            <person name="Sun H."/>
            <person name="Tunlid A."/>
            <person name="Henrissat B."/>
            <person name="Grigoriev I.V."/>
            <person name="Hibbett D.S."/>
            <person name="Martin F."/>
        </authorList>
    </citation>
    <scope>NUCLEOTIDE SEQUENCE [LARGE SCALE GENOMIC DNA]</scope>
    <source>
        <strain evidence="3">FD-334 SS-4</strain>
    </source>
</reference>
<dbReference type="OMA" id="DCAPANN"/>
<protein>
    <submittedName>
        <fullName evidence="2">Uncharacterized protein</fullName>
    </submittedName>
</protein>
<accession>A0A0D2Q5Y7</accession>
<feature type="signal peptide" evidence="1">
    <location>
        <begin position="1"/>
        <end position="18"/>
    </location>
</feature>
<dbReference type="OrthoDB" id="3226519at2759"/>
<keyword evidence="3" id="KW-1185">Reference proteome</keyword>
<evidence type="ECO:0000313" key="2">
    <source>
        <dbReference type="EMBL" id="KJA26995.1"/>
    </source>
</evidence>
<name>A0A0D2Q5Y7_HYPSF</name>
<dbReference type="Proteomes" id="UP000054270">
    <property type="component" value="Unassembled WGS sequence"/>
</dbReference>
<evidence type="ECO:0000313" key="3">
    <source>
        <dbReference type="Proteomes" id="UP000054270"/>
    </source>
</evidence>
<dbReference type="EMBL" id="KN817525">
    <property type="protein sequence ID" value="KJA26995.1"/>
    <property type="molecule type" value="Genomic_DNA"/>
</dbReference>
<gene>
    <name evidence="2" type="ORF">HYPSUDRAFT_35511</name>
</gene>